<dbReference type="Gene3D" id="3.90.230.10">
    <property type="entry name" value="Creatinase/methionine aminopeptidase superfamily"/>
    <property type="match status" value="1"/>
</dbReference>
<evidence type="ECO:0000259" key="5">
    <source>
        <dbReference type="Pfam" id="PF01321"/>
    </source>
</evidence>
<dbReference type="SUPFAM" id="SSF53092">
    <property type="entry name" value="Creatinase/prolidase N-terminal domain"/>
    <property type="match status" value="2"/>
</dbReference>
<feature type="domain" description="Creatinase N-terminal" evidence="5">
    <location>
        <begin position="9"/>
        <end position="134"/>
    </location>
</feature>
<dbReference type="GO" id="GO:0046872">
    <property type="term" value="F:metal ion binding"/>
    <property type="evidence" value="ECO:0007669"/>
    <property type="project" value="UniProtKB-KW"/>
</dbReference>
<organism evidence="7 8">
    <name type="scientific">Cardiobacterium hominis</name>
    <dbReference type="NCBI Taxonomy" id="2718"/>
    <lineage>
        <taxon>Bacteria</taxon>
        <taxon>Pseudomonadati</taxon>
        <taxon>Pseudomonadota</taxon>
        <taxon>Gammaproteobacteria</taxon>
        <taxon>Cardiobacteriales</taxon>
        <taxon>Cardiobacteriaceae</taxon>
        <taxon>Cardiobacterium</taxon>
    </lineage>
</organism>
<evidence type="ECO:0000256" key="3">
    <source>
        <dbReference type="ARBA" id="ARBA00022801"/>
    </source>
</evidence>
<evidence type="ECO:0000259" key="4">
    <source>
        <dbReference type="Pfam" id="PF00557"/>
    </source>
</evidence>
<dbReference type="InterPro" id="IPR000587">
    <property type="entry name" value="Creatinase_N"/>
</dbReference>
<evidence type="ECO:0000259" key="6">
    <source>
        <dbReference type="Pfam" id="PF16188"/>
    </source>
</evidence>
<dbReference type="InterPro" id="IPR050422">
    <property type="entry name" value="X-Pro_aminopeptidase_P"/>
</dbReference>
<dbReference type="EMBL" id="FKLO01000020">
    <property type="protein sequence ID" value="SAM58395.1"/>
    <property type="molecule type" value="Genomic_DNA"/>
</dbReference>
<comment type="similarity">
    <text evidence="1">Belongs to the peptidase M24B family.</text>
</comment>
<sequence>MNNNTPAERIAALRAALKAARLDAWIAPSADPHLSEYIPEHWQTRRWLSGFDGSVPTLIITADRAELWADSRYWEQAEQQLAGSGIALQKLGFGKTHIDSLAENLAPNSRVGVAADMLSLAAKRQLEAAFAAKNISLHTDRDLIDDLWQDRPPLPQSPIYPHDPAYISEPTAAKLARVRSAMQEHGAKYHLISSLDDIAWLTNLRGSDVPYNPVFLAFLLIDAQSATLYLDEQKLDPAATAVLAAANITTAPYEAIGAALARLDGRLLLDPAKTAISTLADLPAAVTLEEAINPSFLYKSCKNSAELANTREAMIADGAALCGFFAELEAKLAAGEALTELDIDPLLEKHRSKQPHHISASFGTIAGYNANAALPHYSPSEKNHSRITGDGLLLIDSGGQYQNGTTDITRVIPIGTPNAAQKRDYTLVLKAHIALAQTVFPDGIAAPLLDAICRAPMWQAHCDYGHGTGHGVGYFMNVHEGPQVLSYRAPIHAHSAMKEGMITSNEPGLYRPGQWGIRIENLMANRRVERPRETAFGDYLYFETLTLCPIDTRLIERAMLTDAEAQWLNDYHATVRDKLAPHTTGAARAWLEANTQPI</sequence>
<reference evidence="8" key="1">
    <citation type="submission" date="2016-04" db="EMBL/GenBank/DDBJ databases">
        <authorList>
            <person name="Tagini F."/>
        </authorList>
    </citation>
    <scope>NUCLEOTIDE SEQUENCE [LARGE SCALE GENOMIC DNA]</scope>
    <source>
        <strain evidence="8">CHUV0807</strain>
    </source>
</reference>
<dbReference type="FunFam" id="3.90.230.10:FF:000004">
    <property type="entry name" value="xaa-Pro aminopeptidase 1 isoform X1"/>
    <property type="match status" value="1"/>
</dbReference>
<dbReference type="GO" id="GO:0070006">
    <property type="term" value="F:metalloaminopeptidase activity"/>
    <property type="evidence" value="ECO:0007669"/>
    <property type="project" value="InterPro"/>
</dbReference>
<dbReference type="Pfam" id="PF16188">
    <property type="entry name" value="Peptidase_M24_C"/>
    <property type="match status" value="1"/>
</dbReference>
<keyword evidence="7" id="KW-0031">Aminopeptidase</keyword>
<dbReference type="PANTHER" id="PTHR43763:SF6">
    <property type="entry name" value="XAA-PRO AMINOPEPTIDASE 1"/>
    <property type="match status" value="1"/>
</dbReference>
<dbReference type="PANTHER" id="PTHR43763">
    <property type="entry name" value="XAA-PRO AMINOPEPTIDASE 1"/>
    <property type="match status" value="1"/>
</dbReference>
<dbReference type="AlphaFoldDB" id="A0A1C3H2K7"/>
<evidence type="ECO:0000256" key="1">
    <source>
        <dbReference type="ARBA" id="ARBA00008766"/>
    </source>
</evidence>
<evidence type="ECO:0000313" key="7">
    <source>
        <dbReference type="EMBL" id="SAM58395.1"/>
    </source>
</evidence>
<accession>A0A1C3H2K7</accession>
<dbReference type="RefSeq" id="WP_079539398.1">
    <property type="nucleotide sequence ID" value="NZ_FKLO01000020.1"/>
</dbReference>
<dbReference type="Pfam" id="PF01321">
    <property type="entry name" value="Creatinase_N"/>
    <property type="match status" value="1"/>
</dbReference>
<keyword evidence="2" id="KW-0479">Metal-binding</keyword>
<dbReference type="InterPro" id="IPR032416">
    <property type="entry name" value="Peptidase_M24_C"/>
</dbReference>
<dbReference type="EC" id="3.4.11.9" evidence="7"/>
<feature type="domain" description="Peptidase M24" evidence="4">
    <location>
        <begin position="309"/>
        <end position="523"/>
    </location>
</feature>
<keyword evidence="3 7" id="KW-0378">Hydrolase</keyword>
<dbReference type="InterPro" id="IPR033740">
    <property type="entry name" value="Pept_M24B"/>
</dbReference>
<dbReference type="SUPFAM" id="SSF55920">
    <property type="entry name" value="Creatinase/aminopeptidase"/>
    <property type="match status" value="1"/>
</dbReference>
<feature type="domain" description="Peptidase M24 C-terminal" evidence="6">
    <location>
        <begin position="539"/>
        <end position="598"/>
    </location>
</feature>
<proteinExistence type="inferred from homology"/>
<dbReference type="Gene3D" id="3.40.350.10">
    <property type="entry name" value="Creatinase/prolidase N-terminal domain"/>
    <property type="match status" value="2"/>
</dbReference>
<dbReference type="Pfam" id="PF16189">
    <property type="entry name" value="Creatinase_N_2"/>
    <property type="match status" value="1"/>
</dbReference>
<dbReference type="InterPro" id="IPR029149">
    <property type="entry name" value="Creatin/AminoP/Spt16_N"/>
</dbReference>
<dbReference type="CDD" id="cd01085">
    <property type="entry name" value="APP"/>
    <property type="match status" value="1"/>
</dbReference>
<name>A0A1C3H2K7_9GAMM</name>
<keyword evidence="7" id="KW-0645">Protease</keyword>
<dbReference type="Pfam" id="PF00557">
    <property type="entry name" value="Peptidase_M24"/>
    <property type="match status" value="1"/>
</dbReference>
<dbReference type="InterPro" id="IPR036005">
    <property type="entry name" value="Creatinase/aminopeptidase-like"/>
</dbReference>
<dbReference type="Proteomes" id="UP000190837">
    <property type="component" value="Unassembled WGS sequence"/>
</dbReference>
<dbReference type="GO" id="GO:0005737">
    <property type="term" value="C:cytoplasm"/>
    <property type="evidence" value="ECO:0007669"/>
    <property type="project" value="UniProtKB-ARBA"/>
</dbReference>
<dbReference type="InterPro" id="IPR000994">
    <property type="entry name" value="Pept_M24"/>
</dbReference>
<gene>
    <name evidence="7" type="ORF">CHUV0807_0447</name>
</gene>
<evidence type="ECO:0000256" key="2">
    <source>
        <dbReference type="ARBA" id="ARBA00022723"/>
    </source>
</evidence>
<evidence type="ECO:0000313" key="8">
    <source>
        <dbReference type="Proteomes" id="UP000190837"/>
    </source>
</evidence>
<protein>
    <submittedName>
        <fullName evidence="7">Xaa-Pro aminopeptidase</fullName>
        <ecNumber evidence="7">3.4.11.9</ecNumber>
    </submittedName>
</protein>